<dbReference type="Proteomes" id="UP000621500">
    <property type="component" value="Unassembled WGS sequence"/>
</dbReference>
<feature type="compositionally biased region" description="Low complexity" evidence="1">
    <location>
        <begin position="33"/>
        <end position="42"/>
    </location>
</feature>
<evidence type="ECO:0000313" key="3">
    <source>
        <dbReference type="Proteomes" id="UP000621500"/>
    </source>
</evidence>
<evidence type="ECO:0000256" key="1">
    <source>
        <dbReference type="SAM" id="MobiDB-lite"/>
    </source>
</evidence>
<organism evidence="2 3">
    <name type="scientific">Plantactinospora mayteni</name>
    <dbReference type="NCBI Taxonomy" id="566021"/>
    <lineage>
        <taxon>Bacteria</taxon>
        <taxon>Bacillati</taxon>
        <taxon>Actinomycetota</taxon>
        <taxon>Actinomycetes</taxon>
        <taxon>Micromonosporales</taxon>
        <taxon>Micromonosporaceae</taxon>
        <taxon>Plantactinospora</taxon>
    </lineage>
</organism>
<proteinExistence type="predicted"/>
<feature type="region of interest" description="Disordered" evidence="1">
    <location>
        <begin position="1"/>
        <end position="42"/>
    </location>
</feature>
<keyword evidence="3" id="KW-1185">Reference proteome</keyword>
<accession>A0ABQ4EHX8</accession>
<name>A0ABQ4EHX8_9ACTN</name>
<dbReference type="EMBL" id="BONX01000004">
    <property type="protein sequence ID" value="GIG94319.1"/>
    <property type="molecule type" value="Genomic_DNA"/>
</dbReference>
<sequence>MYVRPAGSSDGAAVAVPGGPLLGLSPATPTPATPNAASSTPVAVDPSISWRLRLRTLAPFIAGSYAP</sequence>
<protein>
    <submittedName>
        <fullName evidence="2">Uncharacterized protein</fullName>
    </submittedName>
</protein>
<gene>
    <name evidence="2" type="ORF">Pma05_08920</name>
</gene>
<feature type="compositionally biased region" description="Low complexity" evidence="1">
    <location>
        <begin position="1"/>
        <end position="27"/>
    </location>
</feature>
<evidence type="ECO:0000313" key="2">
    <source>
        <dbReference type="EMBL" id="GIG94319.1"/>
    </source>
</evidence>
<comment type="caution">
    <text evidence="2">The sequence shown here is derived from an EMBL/GenBank/DDBJ whole genome shotgun (WGS) entry which is preliminary data.</text>
</comment>
<reference evidence="2 3" key="1">
    <citation type="submission" date="2021-01" db="EMBL/GenBank/DDBJ databases">
        <title>Whole genome shotgun sequence of Plantactinospora mayteni NBRC 109088.</title>
        <authorList>
            <person name="Komaki H."/>
            <person name="Tamura T."/>
        </authorList>
    </citation>
    <scope>NUCLEOTIDE SEQUENCE [LARGE SCALE GENOMIC DNA]</scope>
    <source>
        <strain evidence="2 3">NBRC 109088</strain>
    </source>
</reference>